<reference evidence="3 4" key="1">
    <citation type="submission" date="2020-06" db="EMBL/GenBank/DDBJ databases">
        <title>Schlegella sp. ID0723 isolated from air conditioner.</title>
        <authorList>
            <person name="Kim D.Y."/>
            <person name="Kim D.-U."/>
        </authorList>
    </citation>
    <scope>NUCLEOTIDE SEQUENCE [LARGE SCALE GENOMIC DNA]</scope>
    <source>
        <strain evidence="3 4">ID0723</strain>
    </source>
</reference>
<feature type="region of interest" description="Disordered" evidence="1">
    <location>
        <begin position="226"/>
        <end position="254"/>
    </location>
</feature>
<organism evidence="3 4">
    <name type="scientific">Piscinibacter koreensis</name>
    <dbReference type="NCBI Taxonomy" id="2742824"/>
    <lineage>
        <taxon>Bacteria</taxon>
        <taxon>Pseudomonadati</taxon>
        <taxon>Pseudomonadota</taxon>
        <taxon>Betaproteobacteria</taxon>
        <taxon>Burkholderiales</taxon>
        <taxon>Sphaerotilaceae</taxon>
        <taxon>Piscinibacter</taxon>
    </lineage>
</organism>
<evidence type="ECO:0000313" key="4">
    <source>
        <dbReference type="Proteomes" id="UP000529637"/>
    </source>
</evidence>
<gene>
    <name evidence="3" type="ORF">HQN59_05755</name>
</gene>
<comment type="caution">
    <text evidence="3">The sequence shown here is derived from an EMBL/GenBank/DDBJ whole genome shotgun (WGS) entry which is preliminary data.</text>
</comment>
<evidence type="ECO:0000256" key="2">
    <source>
        <dbReference type="SAM" id="Phobius"/>
    </source>
</evidence>
<evidence type="ECO:0000313" key="3">
    <source>
        <dbReference type="EMBL" id="NUZ05264.1"/>
    </source>
</evidence>
<dbReference type="Proteomes" id="UP000529637">
    <property type="component" value="Unassembled WGS sequence"/>
</dbReference>
<proteinExistence type="predicted"/>
<sequence length="254" mass="27433">MSLVNSFFDGSLLGSERLMRAREFYAPERTPPSPQVAFERWTQRLVVQSELGTARELAGLSDAELEALQSEFIRCPTRPRSAYVRGGIWAGVALVALGCLSAGLSQANIGNDGATGFFEVAAIGLLIAGLVAFGWSLVASFSASHLDLSYGTLGLYVGELDEQHPWLYKAVNLVRLEPAAGYRRRVLAERGRLRGVDYVLMRELVKAHDQLEQTRPARLVAEQLQTLGTPGGPPLDSATPEPRLVQVGAGGARS</sequence>
<keyword evidence="4" id="KW-1185">Reference proteome</keyword>
<dbReference type="RefSeq" id="WP_176066985.1">
    <property type="nucleotide sequence ID" value="NZ_JABWMJ010000002.1"/>
</dbReference>
<keyword evidence="2" id="KW-0472">Membrane</keyword>
<protein>
    <submittedName>
        <fullName evidence="3">Uncharacterized protein</fullName>
    </submittedName>
</protein>
<accession>A0A7Y6NLG1</accession>
<evidence type="ECO:0000256" key="1">
    <source>
        <dbReference type="SAM" id="MobiDB-lite"/>
    </source>
</evidence>
<feature type="transmembrane region" description="Helical" evidence="2">
    <location>
        <begin position="116"/>
        <end position="138"/>
    </location>
</feature>
<name>A0A7Y6NLG1_9BURK</name>
<dbReference type="EMBL" id="JABWMJ010000002">
    <property type="protein sequence ID" value="NUZ05264.1"/>
    <property type="molecule type" value="Genomic_DNA"/>
</dbReference>
<dbReference type="AlphaFoldDB" id="A0A7Y6NLG1"/>
<keyword evidence="2" id="KW-0812">Transmembrane</keyword>
<feature type="transmembrane region" description="Helical" evidence="2">
    <location>
        <begin position="82"/>
        <end position="104"/>
    </location>
</feature>
<keyword evidence="2" id="KW-1133">Transmembrane helix</keyword>